<dbReference type="InterPro" id="IPR053959">
    <property type="entry name" value="YvlB/LiaX_N"/>
</dbReference>
<dbReference type="Gene3D" id="2.160.20.120">
    <property type="match status" value="1"/>
</dbReference>
<protein>
    <submittedName>
        <fullName evidence="4">DUF4097 and DUF4098 domain-containing protein YvlB</fullName>
    </submittedName>
</protein>
<evidence type="ECO:0000256" key="1">
    <source>
        <dbReference type="SAM" id="MobiDB-lite"/>
    </source>
</evidence>
<dbReference type="EMBL" id="FOGT01000021">
    <property type="protein sequence ID" value="SES38548.1"/>
    <property type="molecule type" value="Genomic_DNA"/>
</dbReference>
<dbReference type="AlphaFoldDB" id="A0A1H9WX87"/>
<gene>
    <name evidence="4" type="ORF">SAMN05518684_1218</name>
</gene>
<sequence length="391" mass="43575">MHEERKMILKMIEDGKITAEEGLQLLNALKDEKGSVESPKGDGSRNQKSGPHGDPDPFDDTDSNAGKKSTDHYVSRNVNWEGGGYRRAEEKMTTFATKFSEFVEDAVHKIKEFDLDFNFGSSVEIQHIFHHRNASVKEVDIHVENGSITFRPWDEDDVRVECNVKVYKVRDTDEARRVFLDDVMFNYADEKVKLDSRKKSMKVNTTVYVPKKSLEKIKLYAFNGKISGENVTLNKLETQTVNGRISFEALQADEVRLETVNGTVSVTRLEAGQSDIKTVNGTISVNTAEGDLDAETLNGTVHYTLLEPANARAYIKTTTGSVNVRVPDGVKTEGELKSTVGGISCDLPQMTVIDEKKEFASKKMSFLSNKNEAAHFYVEAEATTGAISVKN</sequence>
<evidence type="ECO:0000313" key="4">
    <source>
        <dbReference type="EMBL" id="SES38548.1"/>
    </source>
</evidence>
<dbReference type="RefSeq" id="WP_093055411.1">
    <property type="nucleotide sequence ID" value="NZ_FOGT01000021.1"/>
</dbReference>
<feature type="domain" description="DUF4097" evidence="2">
    <location>
        <begin position="137"/>
        <end position="388"/>
    </location>
</feature>
<feature type="domain" description="YvlB/LiaX N-terminal" evidence="3">
    <location>
        <begin position="3"/>
        <end position="33"/>
    </location>
</feature>
<accession>A0A1H9WX87</accession>
<proteinExistence type="predicted"/>
<evidence type="ECO:0000259" key="2">
    <source>
        <dbReference type="Pfam" id="PF13349"/>
    </source>
</evidence>
<feature type="compositionally biased region" description="Basic and acidic residues" evidence="1">
    <location>
        <begin position="29"/>
        <end position="55"/>
    </location>
</feature>
<keyword evidence="5" id="KW-1185">Reference proteome</keyword>
<dbReference type="OrthoDB" id="2240743at2"/>
<dbReference type="Pfam" id="PF22746">
    <property type="entry name" value="SHOCT-like_DUF2089-C"/>
    <property type="match status" value="1"/>
</dbReference>
<dbReference type="Proteomes" id="UP000198571">
    <property type="component" value="Unassembled WGS sequence"/>
</dbReference>
<dbReference type="InterPro" id="IPR016599">
    <property type="entry name" value="UCP012569"/>
</dbReference>
<evidence type="ECO:0000313" key="5">
    <source>
        <dbReference type="Proteomes" id="UP000198571"/>
    </source>
</evidence>
<feature type="region of interest" description="Disordered" evidence="1">
    <location>
        <begin position="28"/>
        <end position="74"/>
    </location>
</feature>
<dbReference type="STRING" id="1601833.SAMN05518684_1218"/>
<evidence type="ECO:0000259" key="3">
    <source>
        <dbReference type="Pfam" id="PF22746"/>
    </source>
</evidence>
<reference evidence="5" key="1">
    <citation type="submission" date="2016-10" db="EMBL/GenBank/DDBJ databases">
        <authorList>
            <person name="Varghese N."/>
            <person name="Submissions S."/>
        </authorList>
    </citation>
    <scope>NUCLEOTIDE SEQUENCE [LARGE SCALE GENOMIC DNA]</scope>
    <source>
        <strain evidence="5">S9</strain>
    </source>
</reference>
<dbReference type="InterPro" id="IPR025164">
    <property type="entry name" value="Toastrack_DUF4097"/>
</dbReference>
<dbReference type="Pfam" id="PF13349">
    <property type="entry name" value="DUF4097"/>
    <property type="match status" value="1"/>
</dbReference>
<name>A0A1H9WX87_9BACI</name>
<dbReference type="PIRSF" id="PIRSF012569">
    <property type="entry name" value="UCP012569"/>
    <property type="match status" value="1"/>
</dbReference>
<organism evidence="4 5">
    <name type="scientific">Salipaludibacillus aurantiacus</name>
    <dbReference type="NCBI Taxonomy" id="1601833"/>
    <lineage>
        <taxon>Bacteria</taxon>
        <taxon>Bacillati</taxon>
        <taxon>Bacillota</taxon>
        <taxon>Bacilli</taxon>
        <taxon>Bacillales</taxon>
        <taxon>Bacillaceae</taxon>
    </lineage>
</organism>